<dbReference type="Gene3D" id="1.20.1280.50">
    <property type="match status" value="1"/>
</dbReference>
<dbReference type="NCBIfam" id="TIGR01640">
    <property type="entry name" value="F_box_assoc_1"/>
    <property type="match status" value="1"/>
</dbReference>
<dbReference type="Gramene" id="PRQ16046">
    <property type="protein sequence ID" value="PRQ16046"/>
    <property type="gene ID" value="RchiOBHm_Chr7g0179991"/>
</dbReference>
<dbReference type="InterPro" id="IPR012871">
    <property type="entry name" value="DUF1668_ORYSA"/>
</dbReference>
<gene>
    <name evidence="2" type="ORF">RchiOBHm_Chr7g0179991</name>
</gene>
<reference evidence="2 3" key="1">
    <citation type="journal article" date="2018" name="Nat. Genet.">
        <title>The Rosa genome provides new insights in the design of modern roses.</title>
        <authorList>
            <person name="Bendahmane M."/>
        </authorList>
    </citation>
    <scope>NUCLEOTIDE SEQUENCE [LARGE SCALE GENOMIC DNA]</scope>
    <source>
        <strain evidence="3">cv. Old Blush</strain>
    </source>
</reference>
<dbReference type="SUPFAM" id="SSF117281">
    <property type="entry name" value="Kelch motif"/>
    <property type="match status" value="1"/>
</dbReference>
<dbReference type="InterPro" id="IPR006527">
    <property type="entry name" value="F-box-assoc_dom_typ1"/>
</dbReference>
<dbReference type="PANTHER" id="PTHR31672">
    <property type="entry name" value="BNACNNG10540D PROTEIN"/>
    <property type="match status" value="1"/>
</dbReference>
<dbReference type="PROSITE" id="PS50181">
    <property type="entry name" value="FBOX"/>
    <property type="match status" value="1"/>
</dbReference>
<dbReference type="EMBL" id="PDCK01000045">
    <property type="protein sequence ID" value="PRQ16046.1"/>
    <property type="molecule type" value="Genomic_DNA"/>
</dbReference>
<dbReference type="Proteomes" id="UP000238479">
    <property type="component" value="Chromosome 7"/>
</dbReference>
<dbReference type="SMART" id="SM00256">
    <property type="entry name" value="FBOX"/>
    <property type="match status" value="1"/>
</dbReference>
<evidence type="ECO:0000313" key="3">
    <source>
        <dbReference type="Proteomes" id="UP000238479"/>
    </source>
</evidence>
<keyword evidence="3" id="KW-1185">Reference proteome</keyword>
<dbReference type="AlphaFoldDB" id="A0A2P6P286"/>
<accession>A0A2P6P286</accession>
<organism evidence="2 3">
    <name type="scientific">Rosa chinensis</name>
    <name type="common">China rose</name>
    <dbReference type="NCBI Taxonomy" id="74649"/>
    <lineage>
        <taxon>Eukaryota</taxon>
        <taxon>Viridiplantae</taxon>
        <taxon>Streptophyta</taxon>
        <taxon>Embryophyta</taxon>
        <taxon>Tracheophyta</taxon>
        <taxon>Spermatophyta</taxon>
        <taxon>Magnoliopsida</taxon>
        <taxon>eudicotyledons</taxon>
        <taxon>Gunneridae</taxon>
        <taxon>Pentapetalae</taxon>
        <taxon>rosids</taxon>
        <taxon>fabids</taxon>
        <taxon>Rosales</taxon>
        <taxon>Rosaceae</taxon>
        <taxon>Rosoideae</taxon>
        <taxon>Rosoideae incertae sedis</taxon>
        <taxon>Rosa</taxon>
    </lineage>
</organism>
<dbReference type="Pfam" id="PF07893">
    <property type="entry name" value="DUF1668"/>
    <property type="match status" value="1"/>
</dbReference>
<protein>
    <submittedName>
        <fullName evidence="2">Putative F-box domain, kelch-type beta propeller, F-box associated interaction</fullName>
    </submittedName>
</protein>
<sequence>MVAHSDDGSYSALYEVKIQPGGEVIGVVGGGGRLAATHKKRRQLLEPVVKLFDDKGIVVPEHSNLATARFFSRSKLYLWLNESNSKMHNKETTTNSTSALCYGYVLDTEAKSLVPFKSPQAHKPSATVISAFGKLYLLANPECWPEIPTPAFERYDPATNCWESLPPFPGYNHRKEIRIIGYAVCSSFILFTADHHKEYVAFNVTRKQWAFDVTRKQWHKVKVWPPTQYRLTNGSVGRGRAVVLGDTIYTFNYSCSSVVAFNFWWDLDEDGDVTFYVSPESVLKGLEIRLGTKGKKEGYLVHLGNLDFCLVQNFFQRSRTGRQEFCITRFQVVVEGGGRHIKTLHSTICEVDTPDSNFICLSYCLTADVDDIEPKEEERVITTRSMQQEEQGVVSTNELEETKQCSLFGTSDIPQELIFDILARLSTKDLIRLTCVSKAWNAAIQDPQLAKLHLHLSIKIINSLDPTFYILSSAHLSDHDFYPVALFNNNTKGRVVKVKHRSKQVQQRANILGYCNGLLCISGWSRDVNEYEDFGLWNPTIQKFKKIPLSAFSKFTKRETFYGLGYDSVNDDYKFVRLAQFEDHHRSGVVTSSEVQVYSLKSHSWKRIQDLPAHLNKDFELASIGVCVDGALHWLMRLRGESVRGMIVLTLHLTTEEYHWFSTPDYNYPCRCANSKDERKNRHCLFLQVLGGCLCFRFQCDLLDAWILKENGVAESWTKLYSTKELPELFSCQPLMLSECGKMVLFSNHFGNTFWFDLENKKRKAVARPDERIFGFDTLITCQTLHLLRRRPELPCNYCY</sequence>
<dbReference type="InterPro" id="IPR050796">
    <property type="entry name" value="SCF_F-box_component"/>
</dbReference>
<name>A0A2P6P286_ROSCH</name>
<dbReference type="PANTHER" id="PTHR31672:SF13">
    <property type="entry name" value="F-BOX PROTEIN CPR30-LIKE"/>
    <property type="match status" value="1"/>
</dbReference>
<dbReference type="CDD" id="cd22157">
    <property type="entry name" value="F-box_AtFBW1-like"/>
    <property type="match status" value="1"/>
</dbReference>
<dbReference type="InterPro" id="IPR001810">
    <property type="entry name" value="F-box_dom"/>
</dbReference>
<dbReference type="InterPro" id="IPR015915">
    <property type="entry name" value="Kelch-typ_b-propeller"/>
</dbReference>
<evidence type="ECO:0000259" key="1">
    <source>
        <dbReference type="PROSITE" id="PS50181"/>
    </source>
</evidence>
<dbReference type="Pfam" id="PF07734">
    <property type="entry name" value="FBA_1"/>
    <property type="match status" value="1"/>
</dbReference>
<dbReference type="InterPro" id="IPR036047">
    <property type="entry name" value="F-box-like_dom_sf"/>
</dbReference>
<dbReference type="Gene3D" id="2.120.10.80">
    <property type="entry name" value="Kelch-type beta propeller"/>
    <property type="match status" value="1"/>
</dbReference>
<dbReference type="SUPFAM" id="SSF81383">
    <property type="entry name" value="F-box domain"/>
    <property type="match status" value="1"/>
</dbReference>
<feature type="domain" description="F-box" evidence="1">
    <location>
        <begin position="407"/>
        <end position="456"/>
    </location>
</feature>
<evidence type="ECO:0000313" key="2">
    <source>
        <dbReference type="EMBL" id="PRQ16046.1"/>
    </source>
</evidence>
<dbReference type="Pfam" id="PF12937">
    <property type="entry name" value="F-box-like"/>
    <property type="match status" value="1"/>
</dbReference>
<dbReference type="InterPro" id="IPR017451">
    <property type="entry name" value="F-box-assoc_interact_dom"/>
</dbReference>
<comment type="caution">
    <text evidence="2">The sequence shown here is derived from an EMBL/GenBank/DDBJ whole genome shotgun (WGS) entry which is preliminary data.</text>
</comment>
<proteinExistence type="predicted"/>